<feature type="non-terminal residue" evidence="2">
    <location>
        <position position="334"/>
    </location>
</feature>
<dbReference type="Gene3D" id="3.30.450.20">
    <property type="entry name" value="PAS domain"/>
    <property type="match status" value="1"/>
</dbReference>
<gene>
    <name evidence="2" type="ORF">IAD25_02585</name>
</gene>
<proteinExistence type="predicted"/>
<organism evidence="2 3">
    <name type="scientific">Candidatus Allocopromorpha excrementipullorum</name>
    <dbReference type="NCBI Taxonomy" id="2840743"/>
    <lineage>
        <taxon>Bacteria</taxon>
        <taxon>Bacillati</taxon>
        <taxon>Bacillota</taxon>
        <taxon>Clostridia</taxon>
        <taxon>Eubacteriales</taxon>
        <taxon>Eubacteriaceae</taxon>
        <taxon>Eubacteriaceae incertae sedis</taxon>
        <taxon>Candidatus Allocopromorpha</taxon>
    </lineage>
</organism>
<dbReference type="Proteomes" id="UP000824130">
    <property type="component" value="Unassembled WGS sequence"/>
</dbReference>
<dbReference type="CDD" id="cd18774">
    <property type="entry name" value="PDC2_HK_sensor"/>
    <property type="match status" value="1"/>
</dbReference>
<protein>
    <submittedName>
        <fullName evidence="2">Cache domain-containing protein</fullName>
    </submittedName>
</protein>
<keyword evidence="1" id="KW-0472">Membrane</keyword>
<name>A0A9D1N5Q9_9FIRM</name>
<sequence>MKNLFNRVVILLTLVIFLLALPVEIMGLIRNQKAFEDEADEKIEYAIQSAATDLNVVLSNMENLVTMLHSTVQATFSGTNYVYDPAVFSQLKRQTGNIIKDTLKKTERISGLYVTFSPSLHSGMEEVWYAYRDGKITFIDARLYAPSWLLEGNPRVDYYYDAIKNGEYWGADDYESSLDEYMATHTQSIYDNEGNLIGIAGSDMLMSELRNMLSSIKIYRDSQIVLFDSDMNYCASNIDIKKPTKVYSVLINEIGSHHDNTTFHYTSSDGQEYIAAYTTLNNDWILVATQTTDAAMASATETRNTLIATMMLTILIIVIIVLLLIKRYYEPVIE</sequence>
<feature type="transmembrane region" description="Helical" evidence="1">
    <location>
        <begin position="306"/>
        <end position="325"/>
    </location>
</feature>
<reference evidence="2" key="1">
    <citation type="submission" date="2020-10" db="EMBL/GenBank/DDBJ databases">
        <authorList>
            <person name="Gilroy R."/>
        </authorList>
    </citation>
    <scope>NUCLEOTIDE SEQUENCE</scope>
    <source>
        <strain evidence="2">ChiSjej4B22-8349</strain>
    </source>
</reference>
<reference evidence="2" key="2">
    <citation type="journal article" date="2021" name="PeerJ">
        <title>Extensive microbial diversity within the chicken gut microbiome revealed by metagenomics and culture.</title>
        <authorList>
            <person name="Gilroy R."/>
            <person name="Ravi A."/>
            <person name="Getino M."/>
            <person name="Pursley I."/>
            <person name="Horton D.L."/>
            <person name="Alikhan N.F."/>
            <person name="Baker D."/>
            <person name="Gharbi K."/>
            <person name="Hall N."/>
            <person name="Watson M."/>
            <person name="Adriaenssens E.M."/>
            <person name="Foster-Nyarko E."/>
            <person name="Jarju S."/>
            <person name="Secka A."/>
            <person name="Antonio M."/>
            <person name="Oren A."/>
            <person name="Chaudhuri R.R."/>
            <person name="La Ragione R."/>
            <person name="Hildebrand F."/>
            <person name="Pallen M.J."/>
        </authorList>
    </citation>
    <scope>NUCLEOTIDE SEQUENCE</scope>
    <source>
        <strain evidence="2">ChiSjej4B22-8349</strain>
    </source>
</reference>
<dbReference type="EMBL" id="DVOB01000057">
    <property type="protein sequence ID" value="HIU95580.1"/>
    <property type="molecule type" value="Genomic_DNA"/>
</dbReference>
<comment type="caution">
    <text evidence="2">The sequence shown here is derived from an EMBL/GenBank/DDBJ whole genome shotgun (WGS) entry which is preliminary data.</text>
</comment>
<evidence type="ECO:0000313" key="2">
    <source>
        <dbReference type="EMBL" id="HIU95580.1"/>
    </source>
</evidence>
<keyword evidence="1" id="KW-1133">Transmembrane helix</keyword>
<dbReference type="AlphaFoldDB" id="A0A9D1N5Q9"/>
<evidence type="ECO:0000256" key="1">
    <source>
        <dbReference type="SAM" id="Phobius"/>
    </source>
</evidence>
<accession>A0A9D1N5Q9</accession>
<keyword evidence="1" id="KW-0812">Transmembrane</keyword>
<dbReference type="Pfam" id="PF22673">
    <property type="entry name" value="MCP-like_PDC_1"/>
    <property type="match status" value="1"/>
</dbReference>
<evidence type="ECO:0000313" key="3">
    <source>
        <dbReference type="Proteomes" id="UP000824130"/>
    </source>
</evidence>